<feature type="compositionally biased region" description="Basic and acidic residues" evidence="8">
    <location>
        <begin position="562"/>
        <end position="576"/>
    </location>
</feature>
<dbReference type="GO" id="GO:0031965">
    <property type="term" value="C:nuclear membrane"/>
    <property type="evidence" value="ECO:0007669"/>
    <property type="project" value="UniProtKB-SubCell"/>
</dbReference>
<evidence type="ECO:0000313" key="9">
    <source>
        <dbReference type="EMBL" id="KAF7280626.1"/>
    </source>
</evidence>
<feature type="compositionally biased region" description="Basic and acidic residues" evidence="8">
    <location>
        <begin position="523"/>
        <end position="542"/>
    </location>
</feature>
<reference evidence="9" key="1">
    <citation type="submission" date="2020-08" db="EMBL/GenBank/DDBJ databases">
        <title>Genome sequencing and assembly of the red palm weevil Rhynchophorus ferrugineus.</title>
        <authorList>
            <person name="Dias G.B."/>
            <person name="Bergman C.M."/>
            <person name="Manee M."/>
        </authorList>
    </citation>
    <scope>NUCLEOTIDE SEQUENCE</scope>
    <source>
        <strain evidence="9">AA-2017</strain>
        <tissue evidence="9">Whole larva</tissue>
    </source>
</reference>
<evidence type="ECO:0000256" key="2">
    <source>
        <dbReference type="ARBA" id="ARBA00004269"/>
    </source>
</evidence>
<dbReference type="PANTHER" id="PTHR13289">
    <property type="entry name" value="PROTEIN PHOSPHATASE 1-BINDING PROTEIN BIFOCAL"/>
    <property type="match status" value="1"/>
</dbReference>
<feature type="region of interest" description="Disordered" evidence="8">
    <location>
        <begin position="309"/>
        <end position="336"/>
    </location>
</feature>
<feature type="compositionally biased region" description="Basic and acidic residues" evidence="8">
    <location>
        <begin position="1"/>
        <end position="12"/>
    </location>
</feature>
<comment type="subcellular location">
    <subcellularLocation>
        <location evidence="1">Nucleus membrane</location>
        <topology evidence="1">Multi-pass membrane protein</topology>
    </subcellularLocation>
    <subcellularLocation>
        <location evidence="2">Rough endoplasmic reticulum membrane</location>
        <topology evidence="2">Multi-pass membrane protein</topology>
    </subcellularLocation>
</comment>
<comment type="caution">
    <text evidence="9">The sequence shown here is derived from an EMBL/GenBank/DDBJ whole genome shotgun (WGS) entry which is preliminary data.</text>
</comment>
<feature type="compositionally biased region" description="Polar residues" evidence="8">
    <location>
        <begin position="507"/>
        <end position="519"/>
    </location>
</feature>
<evidence type="ECO:0000256" key="4">
    <source>
        <dbReference type="ARBA" id="ARBA00022824"/>
    </source>
</evidence>
<evidence type="ECO:0000256" key="1">
    <source>
        <dbReference type="ARBA" id="ARBA00004232"/>
    </source>
</evidence>
<feature type="region of interest" description="Disordered" evidence="8">
    <location>
        <begin position="185"/>
        <end position="205"/>
    </location>
</feature>
<keyword evidence="10" id="KW-1185">Reference proteome</keyword>
<dbReference type="GO" id="GO:0006935">
    <property type="term" value="P:chemotaxis"/>
    <property type="evidence" value="ECO:0007669"/>
    <property type="project" value="TreeGrafter"/>
</dbReference>
<keyword evidence="6" id="KW-0472">Membrane</keyword>
<keyword evidence="5" id="KW-1133">Transmembrane helix</keyword>
<dbReference type="GO" id="GO:0008017">
    <property type="term" value="F:microtubule binding"/>
    <property type="evidence" value="ECO:0007669"/>
    <property type="project" value="TreeGrafter"/>
</dbReference>
<evidence type="ECO:0000256" key="7">
    <source>
        <dbReference type="ARBA" id="ARBA00023242"/>
    </source>
</evidence>
<accession>A0A834IJN0</accession>
<evidence type="ECO:0000256" key="6">
    <source>
        <dbReference type="ARBA" id="ARBA00023136"/>
    </source>
</evidence>
<dbReference type="GO" id="GO:0023041">
    <property type="term" value="P:neuronal signal transduction"/>
    <property type="evidence" value="ECO:0007669"/>
    <property type="project" value="InterPro"/>
</dbReference>
<keyword evidence="7" id="KW-0539">Nucleus</keyword>
<dbReference type="Proteomes" id="UP000625711">
    <property type="component" value="Unassembled WGS sequence"/>
</dbReference>
<organism evidence="9 10">
    <name type="scientific">Rhynchophorus ferrugineus</name>
    <name type="common">Red palm weevil</name>
    <name type="synonym">Curculio ferrugineus</name>
    <dbReference type="NCBI Taxonomy" id="354439"/>
    <lineage>
        <taxon>Eukaryota</taxon>
        <taxon>Metazoa</taxon>
        <taxon>Ecdysozoa</taxon>
        <taxon>Arthropoda</taxon>
        <taxon>Hexapoda</taxon>
        <taxon>Insecta</taxon>
        <taxon>Pterygota</taxon>
        <taxon>Neoptera</taxon>
        <taxon>Endopterygota</taxon>
        <taxon>Coleoptera</taxon>
        <taxon>Polyphaga</taxon>
        <taxon>Cucujiformia</taxon>
        <taxon>Curculionidae</taxon>
        <taxon>Dryophthorinae</taxon>
        <taxon>Rhynchophorus</taxon>
    </lineage>
</organism>
<evidence type="ECO:0000256" key="3">
    <source>
        <dbReference type="ARBA" id="ARBA00022692"/>
    </source>
</evidence>
<feature type="region of interest" description="Disordered" evidence="8">
    <location>
        <begin position="1"/>
        <end position="55"/>
    </location>
</feature>
<dbReference type="InterPro" id="IPR019130">
    <property type="entry name" value="Macoilin"/>
</dbReference>
<dbReference type="EMBL" id="JAACXV010000278">
    <property type="protein sequence ID" value="KAF7280626.1"/>
    <property type="molecule type" value="Genomic_DNA"/>
</dbReference>
<feature type="compositionally biased region" description="Polar residues" evidence="8">
    <location>
        <begin position="30"/>
        <end position="45"/>
    </location>
</feature>
<keyword evidence="3" id="KW-0812">Transmembrane</keyword>
<evidence type="ECO:0000313" key="10">
    <source>
        <dbReference type="Proteomes" id="UP000625711"/>
    </source>
</evidence>
<sequence>MVQERLWIDHHTPHSVHTNSHPKPELCPSSPDTNSCDKNGQSAESSDSEDLHYGPGIVNRLKNKYLSLALRESNNRPSILRKATSLENLLDDDDAEDLEKEDGRLFRRRGGGKDGGSHYNHYRGNRRQDIKRARSVETISRISHDEELTMTSSVTAKINSRQSLHEDKLMASNEKNDHILDAIRPPPHSPSYEHEGSNKLNGNRPHRTWWKSPLLDENEKPPADVVRQKKMIFEKRPEQRTKKPPQTGDVAAKVDSFNNIIVKAKVASKSKPPVKHVKPVQIDKPKNNMQNNHRPMTKPVIINENATKPKSLDLNGSKKTKKDFHSLPSPIPDVSRVDINQDVSDSRNNTKGHLCETPDLILTSTPLPKITSPTYRKTTTESFIAEERNSGYLGHTEATNRYVSPIHSPKYHTHDDRLDSPGVKAISPLSQNNITKNSASAVFNFVNSQVDQKHLPPVVNQNVSDNKVPISEPLNIEVNGHQLYQAGNRTKRSLSAFEIEKNHKNSLKSAPSDDQSPEVSTEVEDRSPVRKIAEKDTTEIKNVDISASGDSCSDNLIVTGDSGKRNGPEPVEDNRNGLRTAPKPPERVTKDAVVERVTLKPVSGIGSTKTKQQPANEENPIKIVFPKKQKARVEESTTSVFNFTTRKDVPDYIANDRSRAPSMPAIPKPDESGIKILSESVLLANFKEIQGALEEDELIRNLEARPPSPCDVVFINDNILIDGKSSLIQNNSKKGKLKISFIDDAEIYEYPSETSLLIEDSPLPSPLDSATVGHSIPSLSGSSLATYVPKNIEDFELGVTKTPPPPPPRPDVTEVQETTDVLEEIEKPILFSSGGSTDMLF</sequence>
<name>A0A834IJN0_RHYFE</name>
<proteinExistence type="predicted"/>
<dbReference type="OrthoDB" id="6517071at2759"/>
<evidence type="ECO:0000256" key="5">
    <source>
        <dbReference type="ARBA" id="ARBA00022989"/>
    </source>
</evidence>
<dbReference type="AlphaFoldDB" id="A0A834IJN0"/>
<protein>
    <submittedName>
        <fullName evidence="9">Uncharacterized protein</fullName>
    </submittedName>
</protein>
<gene>
    <name evidence="9" type="ORF">GWI33_005595</name>
</gene>
<dbReference type="GO" id="GO:0030867">
    <property type="term" value="C:rough endoplasmic reticulum membrane"/>
    <property type="evidence" value="ECO:0007669"/>
    <property type="project" value="UniProtKB-SubCell"/>
</dbReference>
<keyword evidence="4" id="KW-0256">Endoplasmic reticulum</keyword>
<feature type="region of interest" description="Disordered" evidence="8">
    <location>
        <begin position="503"/>
        <end position="588"/>
    </location>
</feature>
<evidence type="ECO:0000256" key="8">
    <source>
        <dbReference type="SAM" id="MobiDB-lite"/>
    </source>
</evidence>
<dbReference type="PANTHER" id="PTHR13289:SF3">
    <property type="entry name" value="BIFOCAL, ISOFORM F"/>
    <property type="match status" value="1"/>
</dbReference>